<evidence type="ECO:0000313" key="3">
    <source>
        <dbReference type="Proteomes" id="UP000026962"/>
    </source>
</evidence>
<accession>A0A0E0L3P2</accession>
<dbReference type="EnsemblPlants" id="OPUNC05G17600.1">
    <property type="protein sequence ID" value="OPUNC05G17600.1"/>
    <property type="gene ID" value="OPUNC05G17600"/>
</dbReference>
<feature type="region of interest" description="Disordered" evidence="1">
    <location>
        <begin position="1"/>
        <end position="32"/>
    </location>
</feature>
<dbReference type="HOGENOM" id="CLU_1734457_0_0_1"/>
<dbReference type="Gramene" id="OPUNC05G17600.1">
    <property type="protein sequence ID" value="OPUNC05G17600.1"/>
    <property type="gene ID" value="OPUNC05G17600"/>
</dbReference>
<feature type="compositionally biased region" description="Gly residues" evidence="1">
    <location>
        <begin position="136"/>
        <end position="151"/>
    </location>
</feature>
<feature type="compositionally biased region" description="Basic residues" evidence="1">
    <location>
        <begin position="61"/>
        <end position="70"/>
    </location>
</feature>
<keyword evidence="3" id="KW-1185">Reference proteome</keyword>
<reference evidence="2" key="2">
    <citation type="submission" date="2018-05" db="EMBL/GenBank/DDBJ databases">
        <title>OpunRS2 (Oryza punctata Reference Sequence Version 2).</title>
        <authorList>
            <person name="Zhang J."/>
            <person name="Kudrna D."/>
            <person name="Lee S."/>
            <person name="Talag J."/>
            <person name="Welchert J."/>
            <person name="Wing R.A."/>
        </authorList>
    </citation>
    <scope>NUCLEOTIDE SEQUENCE [LARGE SCALE GENOMIC DNA]</scope>
</reference>
<sequence>MIPEAGTKVSLPVVPPSTFHAGDHRRWPHPPLSTPQWSLSPVAAPLSSTPHARLVAGGRVLRRHVPHRSKSSAAASPPVTPHAGGRVLRRRVPHQSKSPAVVSSVVSAPCRSSSPAAASSDTSAAPLPHVTMTNREGGGVGCGGGEETGKH</sequence>
<reference evidence="2" key="1">
    <citation type="submission" date="2015-04" db="UniProtKB">
        <authorList>
            <consortium name="EnsemblPlants"/>
        </authorList>
    </citation>
    <scope>IDENTIFICATION</scope>
</reference>
<evidence type="ECO:0000256" key="1">
    <source>
        <dbReference type="SAM" id="MobiDB-lite"/>
    </source>
</evidence>
<evidence type="ECO:0000313" key="2">
    <source>
        <dbReference type="EnsemblPlants" id="OPUNC05G17600.1"/>
    </source>
</evidence>
<dbReference type="Proteomes" id="UP000026962">
    <property type="component" value="Chromosome 5"/>
</dbReference>
<name>A0A0E0L3P2_ORYPU</name>
<organism evidence="2">
    <name type="scientific">Oryza punctata</name>
    <name type="common">Red rice</name>
    <dbReference type="NCBI Taxonomy" id="4537"/>
    <lineage>
        <taxon>Eukaryota</taxon>
        <taxon>Viridiplantae</taxon>
        <taxon>Streptophyta</taxon>
        <taxon>Embryophyta</taxon>
        <taxon>Tracheophyta</taxon>
        <taxon>Spermatophyta</taxon>
        <taxon>Magnoliopsida</taxon>
        <taxon>Liliopsida</taxon>
        <taxon>Poales</taxon>
        <taxon>Poaceae</taxon>
        <taxon>BOP clade</taxon>
        <taxon>Oryzoideae</taxon>
        <taxon>Oryzeae</taxon>
        <taxon>Oryzinae</taxon>
        <taxon>Oryza</taxon>
    </lineage>
</organism>
<dbReference type="AlphaFoldDB" id="A0A0E0L3P2"/>
<feature type="region of interest" description="Disordered" evidence="1">
    <location>
        <begin position="61"/>
        <end position="151"/>
    </location>
</feature>
<feature type="compositionally biased region" description="Low complexity" evidence="1">
    <location>
        <begin position="96"/>
        <end position="126"/>
    </location>
</feature>
<proteinExistence type="predicted"/>
<protein>
    <submittedName>
        <fullName evidence="2">Uncharacterized protein</fullName>
    </submittedName>
</protein>